<dbReference type="AlphaFoldDB" id="A0A9N7MQE5"/>
<proteinExistence type="predicted"/>
<keyword evidence="3" id="KW-1185">Reference proteome</keyword>
<name>A0A9N7MQE5_STRHE</name>
<sequence>MELRRCGHEHFIQAIRAGVVIKVLNMNHHRRQDLSFKLLKDVCESIDAKAPTQHTTTNYCNRNAYMPVDRTLREVKAEPDELVPDSSVLENDLDDATTLRQLKDRFTKRKRKSSHTDEHFKPVNAEVDTTLREVKSEKDESVPHPDHGLVSDLDDSTTLKQLKKRFHRKNRKSGIPEEHSTLSYSNESSVGNGSNLSEPTIVLESKAKSEYMTGSVASPSTSNINTKSELKFVSEGSQLVGSDLTPNIPVKDEDDAMEMEIPKETSVSGEPSCCNVEVPCPGGEVSSDIQTIKEQPETRESLSPSNGCQNCVTNRISYDHVEDIEPISVFAPSNDINDTSENAELLCHEVPCPGGEVSSDIQTIKVQPKTREPLSPRGGCQNCVTNKISYDHLEDIAPISMFAPSDGTNDTSENTELLCHEVLEEISEQNSSSCVSNIDMGGLSCEQDYSPSSLNKNCSPSRISVNSLKADETLVPLAVPDEQHTVRCTLDNITESGLTCRSSMNDLLMDEKQALESLNAYKECQSFPKNQSLDCVDMDSTIEPCRPPERLLSTRKAISPSSQERLCSAMKSDDDLCNGAGQYIGSEHKGQLHEVEAAKKDSSARSDIHHAKRAVDHVGNGLVRQRKIYITPRHIVKRSLKAKVNLEGPRYSRVLPNISTECTSIQGCSESAIAFSQRQMQDMESLTFKLMDELDSMKSIVEQKLLFEAYRNVSLKSEADEVKSAINSASKMEETARKWLSTMARDCRRFCTIMKMTPNNSPDFKDAAPRERRKIVFADEAGGKLCHIKYFEVGGDNLKQ</sequence>
<feature type="region of interest" description="Disordered" evidence="1">
    <location>
        <begin position="106"/>
        <end position="129"/>
    </location>
</feature>
<evidence type="ECO:0000313" key="3">
    <source>
        <dbReference type="Proteomes" id="UP001153555"/>
    </source>
</evidence>
<gene>
    <name evidence="2" type="ORF">SHERM_13889</name>
</gene>
<dbReference type="OrthoDB" id="775914at2759"/>
<feature type="region of interest" description="Disordered" evidence="1">
    <location>
        <begin position="134"/>
        <end position="153"/>
    </location>
</feature>
<evidence type="ECO:0000313" key="2">
    <source>
        <dbReference type="EMBL" id="CAA0813330.1"/>
    </source>
</evidence>
<protein>
    <submittedName>
        <fullName evidence="2">Uncharacterized protein</fullName>
    </submittedName>
</protein>
<feature type="region of interest" description="Disordered" evidence="1">
    <location>
        <begin position="165"/>
        <end position="197"/>
    </location>
</feature>
<comment type="caution">
    <text evidence="2">The sequence shown here is derived from an EMBL/GenBank/DDBJ whole genome shotgun (WGS) entry which is preliminary data.</text>
</comment>
<dbReference type="EMBL" id="CACSLK010011313">
    <property type="protein sequence ID" value="CAA0813330.1"/>
    <property type="molecule type" value="Genomic_DNA"/>
</dbReference>
<feature type="compositionally biased region" description="Basic and acidic residues" evidence="1">
    <location>
        <begin position="134"/>
        <end position="149"/>
    </location>
</feature>
<dbReference type="Proteomes" id="UP001153555">
    <property type="component" value="Unassembled WGS sequence"/>
</dbReference>
<organism evidence="2 3">
    <name type="scientific">Striga hermonthica</name>
    <name type="common">Purple witchweed</name>
    <name type="synonym">Buchnera hermonthica</name>
    <dbReference type="NCBI Taxonomy" id="68872"/>
    <lineage>
        <taxon>Eukaryota</taxon>
        <taxon>Viridiplantae</taxon>
        <taxon>Streptophyta</taxon>
        <taxon>Embryophyta</taxon>
        <taxon>Tracheophyta</taxon>
        <taxon>Spermatophyta</taxon>
        <taxon>Magnoliopsida</taxon>
        <taxon>eudicotyledons</taxon>
        <taxon>Gunneridae</taxon>
        <taxon>Pentapetalae</taxon>
        <taxon>asterids</taxon>
        <taxon>lamiids</taxon>
        <taxon>Lamiales</taxon>
        <taxon>Orobanchaceae</taxon>
        <taxon>Buchnereae</taxon>
        <taxon>Striga</taxon>
    </lineage>
</organism>
<reference evidence="2" key="1">
    <citation type="submission" date="2019-12" db="EMBL/GenBank/DDBJ databases">
        <authorList>
            <person name="Scholes J."/>
        </authorList>
    </citation>
    <scope>NUCLEOTIDE SEQUENCE</scope>
</reference>
<feature type="compositionally biased region" description="Polar residues" evidence="1">
    <location>
        <begin position="181"/>
        <end position="197"/>
    </location>
</feature>
<accession>A0A9N7MQE5</accession>
<dbReference type="PANTHER" id="PTHR34461:SF2">
    <property type="entry name" value="EXPRESSED PROTEIN"/>
    <property type="match status" value="1"/>
</dbReference>
<evidence type="ECO:0000256" key="1">
    <source>
        <dbReference type="SAM" id="MobiDB-lite"/>
    </source>
</evidence>
<dbReference type="PANTHER" id="PTHR34461">
    <property type="entry name" value="EXPRESSED PROTEIN"/>
    <property type="match status" value="1"/>
</dbReference>